<accession>A0A8I6WMS4</accession>
<evidence type="ECO:0000313" key="2">
    <source>
        <dbReference type="Proteomes" id="UP000011116"/>
    </source>
</evidence>
<reference evidence="1" key="3">
    <citation type="submission" date="2022-01" db="UniProtKB">
        <authorList>
            <consortium name="EnsemblPlants"/>
        </authorList>
    </citation>
    <scope>IDENTIFICATION</scope>
    <source>
        <strain evidence="1">subsp. vulgare</strain>
    </source>
</reference>
<sequence>MSSSASGSQKSWSCYGEVPMTRWLDCPRLDLLKRLTCVRSMRGNVGREFVKCESALHRWKDGKDLKECSHFEWMDKYIRDRGFLVEVLPPIQGLPIQAAPISTTVEEEISNGHRVNRPLEDFLVKRELQKLNKQLSQIVELKKRSNMMAEAFYVFFW</sequence>
<dbReference type="Gramene" id="HORVU.MOREX.r2.3HG0184910.1">
    <property type="protein sequence ID" value="HORVU.MOREX.r2.3HG0184910.1"/>
    <property type="gene ID" value="HORVU.MOREX.r2.3HG0184910"/>
</dbReference>
<protein>
    <submittedName>
        <fullName evidence="1">Uncharacterized protein</fullName>
    </submittedName>
</protein>
<dbReference type="RefSeq" id="XP_044971875.1">
    <property type="nucleotide sequence ID" value="XM_045115940.1"/>
</dbReference>
<proteinExistence type="predicted"/>
<evidence type="ECO:0000313" key="1">
    <source>
        <dbReference type="EnsemblPlants" id="HORVU.MOREX.r3.3HG0222440.1"/>
    </source>
</evidence>
<reference evidence="2" key="1">
    <citation type="journal article" date="2012" name="Nature">
        <title>A physical, genetic and functional sequence assembly of the barley genome.</title>
        <authorList>
            <consortium name="The International Barley Genome Sequencing Consortium"/>
            <person name="Mayer K.F."/>
            <person name="Waugh R."/>
            <person name="Brown J.W."/>
            <person name="Schulman A."/>
            <person name="Langridge P."/>
            <person name="Platzer M."/>
            <person name="Fincher G.B."/>
            <person name="Muehlbauer G.J."/>
            <person name="Sato K."/>
            <person name="Close T.J."/>
            <person name="Wise R.P."/>
            <person name="Stein N."/>
        </authorList>
    </citation>
    <scope>NUCLEOTIDE SEQUENCE [LARGE SCALE GENOMIC DNA]</scope>
    <source>
        <strain evidence="2">cv. Morex</strain>
    </source>
</reference>
<dbReference type="AlphaFoldDB" id="A0A8I6WMS4"/>
<organism evidence="1 2">
    <name type="scientific">Hordeum vulgare subsp. vulgare</name>
    <name type="common">Domesticated barley</name>
    <dbReference type="NCBI Taxonomy" id="112509"/>
    <lineage>
        <taxon>Eukaryota</taxon>
        <taxon>Viridiplantae</taxon>
        <taxon>Streptophyta</taxon>
        <taxon>Embryophyta</taxon>
        <taxon>Tracheophyta</taxon>
        <taxon>Spermatophyta</taxon>
        <taxon>Magnoliopsida</taxon>
        <taxon>Liliopsida</taxon>
        <taxon>Poales</taxon>
        <taxon>Poaceae</taxon>
        <taxon>BOP clade</taxon>
        <taxon>Pooideae</taxon>
        <taxon>Triticodae</taxon>
        <taxon>Triticeae</taxon>
        <taxon>Hordeinae</taxon>
        <taxon>Hordeum</taxon>
    </lineage>
</organism>
<reference evidence="1" key="2">
    <citation type="submission" date="2020-10" db="EMBL/GenBank/DDBJ databases">
        <authorList>
            <person name="Scholz U."/>
            <person name="Mascher M."/>
            <person name="Fiebig A."/>
        </authorList>
    </citation>
    <scope>NUCLEOTIDE SEQUENCE [LARGE SCALE GENOMIC DNA]</scope>
    <source>
        <strain evidence="1">cv. Morex</strain>
    </source>
</reference>
<dbReference type="OrthoDB" id="680332at2759"/>
<dbReference type="PANTHER" id="PTHR48130:SF4">
    <property type="entry name" value="GENOME ASSEMBLY, CHROMOSOME: II"/>
    <property type="match status" value="1"/>
</dbReference>
<dbReference type="SMR" id="A0A8I6WMS4"/>
<name>A0A8I6WMS4_HORVV</name>
<keyword evidence="2" id="KW-1185">Reference proteome</keyword>
<dbReference type="KEGG" id="hvg:123439200"/>
<dbReference type="PANTHER" id="PTHR48130">
    <property type="entry name" value="OS12G0467600 PROTEIN"/>
    <property type="match status" value="1"/>
</dbReference>
<dbReference type="GeneID" id="123439200"/>
<dbReference type="EnsemblPlants" id="HORVU.MOREX.r3.3HG0222440.1">
    <property type="protein sequence ID" value="HORVU.MOREX.r3.3HG0222440.1"/>
    <property type="gene ID" value="HORVU.MOREX.r3.3HG0222440"/>
</dbReference>
<gene>
    <name evidence="1" type="primary">LOC123439200</name>
</gene>
<dbReference type="Proteomes" id="UP000011116">
    <property type="component" value="Chromosome 3H"/>
</dbReference>
<dbReference type="Gramene" id="HORVU.MOREX.r3.3HG0222440.1">
    <property type="protein sequence ID" value="HORVU.MOREX.r3.3HG0222440.1"/>
    <property type="gene ID" value="HORVU.MOREX.r3.3HG0222440"/>
</dbReference>